<dbReference type="InterPro" id="IPR036259">
    <property type="entry name" value="MFS_trans_sf"/>
</dbReference>
<organism evidence="3 4">
    <name type="scientific">Holzapfeliella floricola DSM 23037 = JCM 16512</name>
    <dbReference type="NCBI Taxonomy" id="1423744"/>
    <lineage>
        <taxon>Bacteria</taxon>
        <taxon>Bacillati</taxon>
        <taxon>Bacillota</taxon>
        <taxon>Bacilli</taxon>
        <taxon>Lactobacillales</taxon>
        <taxon>Lactobacillaceae</taxon>
        <taxon>Holzapfeliella</taxon>
    </lineage>
</organism>
<dbReference type="Pfam" id="PF06570">
    <property type="entry name" value="DUF1129"/>
    <property type="match status" value="1"/>
</dbReference>
<feature type="transmembrane region" description="Helical" evidence="2">
    <location>
        <begin position="198"/>
        <end position="217"/>
    </location>
</feature>
<feature type="transmembrane region" description="Helical" evidence="2">
    <location>
        <begin position="166"/>
        <end position="186"/>
    </location>
</feature>
<keyword evidence="2" id="KW-1133">Transmembrane helix</keyword>
<dbReference type="InterPro" id="IPR009214">
    <property type="entry name" value="DUF1129"/>
</dbReference>
<feature type="transmembrane region" description="Helical" evidence="2">
    <location>
        <begin position="106"/>
        <end position="123"/>
    </location>
</feature>
<dbReference type="AlphaFoldDB" id="A0A0R2DL45"/>
<dbReference type="PIRSF" id="PIRSF033111">
    <property type="entry name" value="UCP033111"/>
    <property type="match status" value="1"/>
</dbReference>
<accession>A0A0R2DL45</accession>
<dbReference type="Proteomes" id="UP000051378">
    <property type="component" value="Unassembled WGS sequence"/>
</dbReference>
<proteinExistence type="predicted"/>
<dbReference type="STRING" id="1423744.FC86_GL000239"/>
<dbReference type="EMBL" id="AYZL01000004">
    <property type="protein sequence ID" value="KRN04913.1"/>
    <property type="molecule type" value="Genomic_DNA"/>
</dbReference>
<evidence type="ECO:0000313" key="3">
    <source>
        <dbReference type="EMBL" id="KRN04913.1"/>
    </source>
</evidence>
<evidence type="ECO:0008006" key="5">
    <source>
        <dbReference type="Google" id="ProtNLM"/>
    </source>
</evidence>
<comment type="caution">
    <text evidence="3">The sequence shown here is derived from an EMBL/GenBank/DDBJ whole genome shotgun (WGS) entry which is preliminary data.</text>
</comment>
<name>A0A0R2DL45_9LACO</name>
<keyword evidence="2" id="KW-0812">Transmembrane</keyword>
<keyword evidence="1" id="KW-0175">Coiled coil</keyword>
<keyword evidence="4" id="KW-1185">Reference proteome</keyword>
<evidence type="ECO:0000313" key="4">
    <source>
        <dbReference type="Proteomes" id="UP000051378"/>
    </source>
</evidence>
<dbReference type="RefSeq" id="WP_056974005.1">
    <property type="nucleotide sequence ID" value="NZ_AYZL01000004.1"/>
</dbReference>
<feature type="transmembrane region" description="Helical" evidence="2">
    <location>
        <begin position="135"/>
        <end position="154"/>
    </location>
</feature>
<sequence length="236" mass="27014">MAQSQKEESKTVDFKALRAELTKRNEEYIYRVEKFLQAQKLTSNQAQEKVNEHLEEIVQEQRKGRPANKVYGPASQFAHQLLNKKLKPEGATYADYPYWQLAVDSGLFYAVMFSVLLGIMTLFTSNRPASSQFGVLSVLAIALLFGIMMPYYNIVMQKPKSDRPKWWKLLIYFLIVIVIYMGITTVTMSLPSVVNPSLSGVGFIILAVVLFAIRYGFRKYYNIKYSPLNPTNAGRR</sequence>
<gene>
    <name evidence="3" type="ORF">FC86_GL000239</name>
</gene>
<feature type="coiled-coil region" evidence="1">
    <location>
        <begin position="36"/>
        <end position="63"/>
    </location>
</feature>
<protein>
    <recommendedName>
        <fullName evidence="5">DUF1129 domain-containing protein</fullName>
    </recommendedName>
</protein>
<dbReference type="PATRIC" id="fig|1423744.4.peg.245"/>
<evidence type="ECO:0000256" key="2">
    <source>
        <dbReference type="SAM" id="Phobius"/>
    </source>
</evidence>
<reference evidence="3 4" key="1">
    <citation type="journal article" date="2015" name="Genome Announc.">
        <title>Expanding the biotechnology potential of lactobacilli through comparative genomics of 213 strains and associated genera.</title>
        <authorList>
            <person name="Sun Z."/>
            <person name="Harris H.M."/>
            <person name="McCann A."/>
            <person name="Guo C."/>
            <person name="Argimon S."/>
            <person name="Zhang W."/>
            <person name="Yang X."/>
            <person name="Jeffery I.B."/>
            <person name="Cooney J.C."/>
            <person name="Kagawa T.F."/>
            <person name="Liu W."/>
            <person name="Song Y."/>
            <person name="Salvetti E."/>
            <person name="Wrobel A."/>
            <person name="Rasinkangas P."/>
            <person name="Parkhill J."/>
            <person name="Rea M.C."/>
            <person name="O'Sullivan O."/>
            <person name="Ritari J."/>
            <person name="Douillard F.P."/>
            <person name="Paul Ross R."/>
            <person name="Yang R."/>
            <person name="Briner A.E."/>
            <person name="Felis G.E."/>
            <person name="de Vos W.M."/>
            <person name="Barrangou R."/>
            <person name="Klaenhammer T.R."/>
            <person name="Caufield P.W."/>
            <person name="Cui Y."/>
            <person name="Zhang H."/>
            <person name="O'Toole P.W."/>
        </authorList>
    </citation>
    <scope>NUCLEOTIDE SEQUENCE [LARGE SCALE GENOMIC DNA]</scope>
    <source>
        <strain evidence="3 4">DSM 23037</strain>
    </source>
</reference>
<evidence type="ECO:0000256" key="1">
    <source>
        <dbReference type="SAM" id="Coils"/>
    </source>
</evidence>
<keyword evidence="2" id="KW-0472">Membrane</keyword>
<dbReference type="SUPFAM" id="SSF103473">
    <property type="entry name" value="MFS general substrate transporter"/>
    <property type="match status" value="1"/>
</dbReference>